<sequence>MVSPQPSPASTAHRVSSVLAIPAFRRLWSVTALTSTGEWMSLLALTSLATHLTAGAGYTAQSFALGGVVATKLVPSLLFGPLAGVLADRFDRRKVMVTCDLVKFGLLASVPFAGSLWWLLVVTLLIELCTMFWIPAKDAAVPNLLRRPDQMEAAAQLGLVVTYGVAVLGGAGLFALVTKIAPLVGEGDPVAAVNVALFLNSFVFLFSALVVLLRIPEISGRAVAEDRREAPPSMLFLLRDGFRFVVDTPLVRGLVVGIIGAFAAGGAVIATAKLYAASLGGGDAAYSVLFVAVFGGLAIGMGIGPRLAQRLPHNRLFGTAIVAAGLSLIVVAVAVHLFMAIAAVMLVGAFAGIAFLTGLTIIGTQVADGIRGRINAFVQSLVRLVLLGSMSLVPVVVGVVATRTLTIGGAAFVVDGTRFVLAGGGIVAAVVGMLAYRQMDERRFEPLVKDLVGALRSGQQRTGSGVLVAVEGATPEETAVQAARLAAALRERGHRVVEPGPGAQDAARWTAATREADLAGLRAKALAAAAVRADLVEREVRPALDGGAVVVMERFMASPLARFGAAAEQIGDGPDDGELEHLARWATGGLRPDLSVLLDRAPGARADAGVAGVEHARVQKLLARTVATQEPQRSVVVDADGTEDEVAARVVEGVLPLLPTTGITEGAS</sequence>
<comment type="similarity">
    <text evidence="7">Belongs to the thymidylate kinase family.</text>
</comment>
<keyword evidence="7" id="KW-0545">Nucleotide biosynthesis</keyword>
<feature type="transmembrane region" description="Helical" evidence="8">
    <location>
        <begin position="116"/>
        <end position="136"/>
    </location>
</feature>
<feature type="transmembrane region" description="Helical" evidence="8">
    <location>
        <begin position="341"/>
        <end position="363"/>
    </location>
</feature>
<evidence type="ECO:0000259" key="9">
    <source>
        <dbReference type="PROSITE" id="PS50850"/>
    </source>
</evidence>
<feature type="transmembrane region" description="Helical" evidence="8">
    <location>
        <begin position="65"/>
        <end position="87"/>
    </location>
</feature>
<dbReference type="PANTHER" id="PTHR23513:SF6">
    <property type="entry name" value="MAJOR FACILITATOR SUPERFAMILY ASSOCIATED DOMAIN-CONTAINING PROTEIN"/>
    <property type="match status" value="1"/>
</dbReference>
<feature type="transmembrane region" description="Helical" evidence="8">
    <location>
        <begin position="316"/>
        <end position="335"/>
    </location>
</feature>
<evidence type="ECO:0000256" key="8">
    <source>
        <dbReference type="SAM" id="Phobius"/>
    </source>
</evidence>
<feature type="transmembrane region" description="Helical" evidence="8">
    <location>
        <begin position="384"/>
        <end position="413"/>
    </location>
</feature>
<organism evidence="10 11">
    <name type="scientific">Pseudonocardia ammonioxydans</name>
    <dbReference type="NCBI Taxonomy" id="260086"/>
    <lineage>
        <taxon>Bacteria</taxon>
        <taxon>Bacillati</taxon>
        <taxon>Actinomycetota</taxon>
        <taxon>Actinomycetes</taxon>
        <taxon>Pseudonocardiales</taxon>
        <taxon>Pseudonocardiaceae</taxon>
        <taxon>Pseudonocardia</taxon>
    </lineage>
</organism>
<dbReference type="PANTHER" id="PTHR23513">
    <property type="entry name" value="INTEGRAL MEMBRANE EFFLUX PROTEIN-RELATED"/>
    <property type="match status" value="1"/>
</dbReference>
<gene>
    <name evidence="7" type="primary">tmk</name>
    <name evidence="10" type="ORF">SAMN05216207_101034</name>
</gene>
<dbReference type="GO" id="GO:0004798">
    <property type="term" value="F:dTMP kinase activity"/>
    <property type="evidence" value="ECO:0007669"/>
    <property type="project" value="UniProtKB-UniRule"/>
</dbReference>
<name>A0A1I4X3H7_PSUAM</name>
<dbReference type="InterPro" id="IPR027417">
    <property type="entry name" value="P-loop_NTPase"/>
</dbReference>
<comment type="function">
    <text evidence="7">Phosphorylation of dTMP to form dTDP in both de novo and salvage pathways of dTTP synthesis.</text>
</comment>
<dbReference type="GO" id="GO:0005524">
    <property type="term" value="F:ATP binding"/>
    <property type="evidence" value="ECO:0007669"/>
    <property type="project" value="UniProtKB-UniRule"/>
</dbReference>
<dbReference type="Gene3D" id="1.20.1250.20">
    <property type="entry name" value="MFS general substrate transporter like domains"/>
    <property type="match status" value="1"/>
</dbReference>
<feature type="transmembrane region" description="Helical" evidence="8">
    <location>
        <begin position="39"/>
        <end position="58"/>
    </location>
</feature>
<keyword evidence="2" id="KW-0813">Transport</keyword>
<dbReference type="Proteomes" id="UP000199614">
    <property type="component" value="Unassembled WGS sequence"/>
</dbReference>
<keyword evidence="7" id="KW-0547">Nucleotide-binding</keyword>
<dbReference type="OrthoDB" id="9774907at2"/>
<evidence type="ECO:0000256" key="6">
    <source>
        <dbReference type="ARBA" id="ARBA00023136"/>
    </source>
</evidence>
<evidence type="ECO:0000256" key="2">
    <source>
        <dbReference type="ARBA" id="ARBA00022448"/>
    </source>
</evidence>
<dbReference type="EMBL" id="FOUY01000010">
    <property type="protein sequence ID" value="SFN20494.1"/>
    <property type="molecule type" value="Genomic_DNA"/>
</dbReference>
<comment type="subcellular location">
    <subcellularLocation>
        <location evidence="1">Cell membrane</location>
        <topology evidence="1">Multi-pass membrane protein</topology>
    </subcellularLocation>
</comment>
<protein>
    <recommendedName>
        <fullName evidence="7">Thymidylate kinase</fullName>
        <ecNumber evidence="7">2.7.4.9</ecNumber>
    </recommendedName>
    <alternativeName>
        <fullName evidence="7">dTMP kinase</fullName>
    </alternativeName>
</protein>
<keyword evidence="6 8" id="KW-0472">Membrane</keyword>
<reference evidence="10 11" key="1">
    <citation type="submission" date="2016-10" db="EMBL/GenBank/DDBJ databases">
        <authorList>
            <person name="de Groot N.N."/>
        </authorList>
    </citation>
    <scope>NUCLEOTIDE SEQUENCE [LARGE SCALE GENOMIC DNA]</scope>
    <source>
        <strain evidence="10 11">CGMCC 4.1877</strain>
    </source>
</reference>
<feature type="transmembrane region" description="Helical" evidence="8">
    <location>
        <begin position="250"/>
        <end position="272"/>
    </location>
</feature>
<dbReference type="InterPro" id="IPR010290">
    <property type="entry name" value="TM_effector"/>
</dbReference>
<dbReference type="GO" id="GO:0005886">
    <property type="term" value="C:plasma membrane"/>
    <property type="evidence" value="ECO:0007669"/>
    <property type="project" value="UniProtKB-SubCell"/>
</dbReference>
<evidence type="ECO:0000256" key="5">
    <source>
        <dbReference type="ARBA" id="ARBA00022989"/>
    </source>
</evidence>
<keyword evidence="3" id="KW-1003">Cell membrane</keyword>
<dbReference type="HAMAP" id="MF_00165">
    <property type="entry name" value="Thymidylate_kinase"/>
    <property type="match status" value="1"/>
</dbReference>
<feature type="transmembrane region" description="Helical" evidence="8">
    <location>
        <begin position="190"/>
        <end position="213"/>
    </location>
</feature>
<keyword evidence="7 10" id="KW-0418">Kinase</keyword>
<dbReference type="CDD" id="cd06173">
    <property type="entry name" value="MFS_MefA_like"/>
    <property type="match status" value="1"/>
</dbReference>
<dbReference type="SUPFAM" id="SSF103473">
    <property type="entry name" value="MFS general substrate transporter"/>
    <property type="match status" value="1"/>
</dbReference>
<dbReference type="RefSeq" id="WP_093341518.1">
    <property type="nucleotide sequence ID" value="NZ_FOUY01000010.1"/>
</dbReference>
<dbReference type="GO" id="GO:0006235">
    <property type="term" value="P:dTTP biosynthetic process"/>
    <property type="evidence" value="ECO:0007669"/>
    <property type="project" value="UniProtKB-UniRule"/>
</dbReference>
<dbReference type="InterPro" id="IPR018094">
    <property type="entry name" value="Thymidylate_kinase"/>
</dbReference>
<dbReference type="EC" id="2.7.4.9" evidence="7"/>
<keyword evidence="4 8" id="KW-0812">Transmembrane</keyword>
<evidence type="ECO:0000256" key="7">
    <source>
        <dbReference type="HAMAP-Rule" id="MF_00165"/>
    </source>
</evidence>
<dbReference type="InterPro" id="IPR020846">
    <property type="entry name" value="MFS_dom"/>
</dbReference>
<keyword evidence="5 8" id="KW-1133">Transmembrane helix</keyword>
<dbReference type="STRING" id="260086.SAMN05216207_101034"/>
<feature type="transmembrane region" description="Helical" evidence="8">
    <location>
        <begin position="157"/>
        <end position="178"/>
    </location>
</feature>
<dbReference type="Gene3D" id="3.40.50.300">
    <property type="entry name" value="P-loop containing nucleotide triphosphate hydrolases"/>
    <property type="match status" value="1"/>
</dbReference>
<feature type="transmembrane region" description="Helical" evidence="8">
    <location>
        <begin position="284"/>
        <end position="304"/>
    </location>
</feature>
<dbReference type="InterPro" id="IPR036259">
    <property type="entry name" value="MFS_trans_sf"/>
</dbReference>
<dbReference type="AlphaFoldDB" id="A0A1I4X3H7"/>
<evidence type="ECO:0000313" key="11">
    <source>
        <dbReference type="Proteomes" id="UP000199614"/>
    </source>
</evidence>
<dbReference type="PROSITE" id="PS50850">
    <property type="entry name" value="MFS"/>
    <property type="match status" value="1"/>
</dbReference>
<feature type="domain" description="Major facilitator superfamily (MFS) profile" evidence="9">
    <location>
        <begin position="15"/>
        <end position="440"/>
    </location>
</feature>
<feature type="transmembrane region" description="Helical" evidence="8">
    <location>
        <begin position="419"/>
        <end position="436"/>
    </location>
</feature>
<keyword evidence="7" id="KW-0808">Transferase</keyword>
<dbReference type="GO" id="GO:0006233">
    <property type="term" value="P:dTDP biosynthetic process"/>
    <property type="evidence" value="ECO:0007669"/>
    <property type="project" value="InterPro"/>
</dbReference>
<evidence type="ECO:0000256" key="4">
    <source>
        <dbReference type="ARBA" id="ARBA00022692"/>
    </source>
</evidence>
<proteinExistence type="inferred from homology"/>
<dbReference type="SUPFAM" id="SSF52540">
    <property type="entry name" value="P-loop containing nucleoside triphosphate hydrolases"/>
    <property type="match status" value="1"/>
</dbReference>
<accession>A0A1I4X3H7</accession>
<dbReference type="Pfam" id="PF05977">
    <property type="entry name" value="MFS_3"/>
    <property type="match status" value="1"/>
</dbReference>
<evidence type="ECO:0000313" key="10">
    <source>
        <dbReference type="EMBL" id="SFN20494.1"/>
    </source>
</evidence>
<dbReference type="GO" id="GO:0022857">
    <property type="term" value="F:transmembrane transporter activity"/>
    <property type="evidence" value="ECO:0007669"/>
    <property type="project" value="InterPro"/>
</dbReference>
<evidence type="ECO:0000256" key="1">
    <source>
        <dbReference type="ARBA" id="ARBA00004651"/>
    </source>
</evidence>
<keyword evidence="11" id="KW-1185">Reference proteome</keyword>
<keyword evidence="7" id="KW-0067">ATP-binding</keyword>
<comment type="catalytic activity">
    <reaction evidence="7">
        <text>dTMP + ATP = dTDP + ADP</text>
        <dbReference type="Rhea" id="RHEA:13517"/>
        <dbReference type="ChEBI" id="CHEBI:30616"/>
        <dbReference type="ChEBI" id="CHEBI:58369"/>
        <dbReference type="ChEBI" id="CHEBI:63528"/>
        <dbReference type="ChEBI" id="CHEBI:456216"/>
        <dbReference type="EC" id="2.7.4.9"/>
    </reaction>
</comment>
<comment type="caution">
    <text evidence="7">Lacks conserved residue(s) required for the propagation of feature annotation.</text>
</comment>
<evidence type="ECO:0000256" key="3">
    <source>
        <dbReference type="ARBA" id="ARBA00022475"/>
    </source>
</evidence>